<proteinExistence type="predicted"/>
<organism evidence="1 2">
    <name type="scientific">Paenibacillus profundus</name>
    <dbReference type="NCBI Taxonomy" id="1173085"/>
    <lineage>
        <taxon>Bacteria</taxon>
        <taxon>Bacillati</taxon>
        <taxon>Bacillota</taxon>
        <taxon>Bacilli</taxon>
        <taxon>Bacillales</taxon>
        <taxon>Paenibacillaceae</taxon>
        <taxon>Paenibacillus</taxon>
    </lineage>
</organism>
<name>A0ABS8YIN4_9BACL</name>
<dbReference type="SUPFAM" id="SSF54427">
    <property type="entry name" value="NTF2-like"/>
    <property type="match status" value="1"/>
</dbReference>
<evidence type="ECO:0000313" key="2">
    <source>
        <dbReference type="Proteomes" id="UP001199916"/>
    </source>
</evidence>
<keyword evidence="2" id="KW-1185">Reference proteome</keyword>
<accession>A0ABS8YIN4</accession>
<protein>
    <submittedName>
        <fullName evidence="1">Uncharacterized protein</fullName>
    </submittedName>
</protein>
<evidence type="ECO:0000313" key="1">
    <source>
        <dbReference type="EMBL" id="MCE5170181.1"/>
    </source>
</evidence>
<dbReference type="EMBL" id="JAJNBZ010000008">
    <property type="protein sequence ID" value="MCE5170181.1"/>
    <property type="molecule type" value="Genomic_DNA"/>
</dbReference>
<sequence>MYFHHRYMLNQPFTGYTPYPNSVPVYPGYPVVVYPRNEAGHLRRNKELVRSLFDTVFNQHQVDAAVHLLTEDYIQHNPAVPTGRKAFMDSANQNTMF</sequence>
<dbReference type="InterPro" id="IPR032710">
    <property type="entry name" value="NTF2-like_dom_sf"/>
</dbReference>
<dbReference type="Gene3D" id="3.10.450.50">
    <property type="match status" value="1"/>
</dbReference>
<dbReference type="Proteomes" id="UP001199916">
    <property type="component" value="Unassembled WGS sequence"/>
</dbReference>
<dbReference type="RefSeq" id="WP_233696983.1">
    <property type="nucleotide sequence ID" value="NZ_JAJNBZ010000008.1"/>
</dbReference>
<gene>
    <name evidence="1" type="ORF">LQV63_12755</name>
</gene>
<reference evidence="1 2" key="1">
    <citation type="submission" date="2021-11" db="EMBL/GenBank/DDBJ databases">
        <title>Draft genome sequence of Paenibacillus profundus YoMME, a new Gram-positive bacteria with exoelectrogenic properties.</title>
        <authorList>
            <person name="Hubenova Y."/>
            <person name="Hubenova E."/>
            <person name="Manasiev Y."/>
            <person name="Peykov S."/>
            <person name="Mitov M."/>
        </authorList>
    </citation>
    <scope>NUCLEOTIDE SEQUENCE [LARGE SCALE GENOMIC DNA]</scope>
    <source>
        <strain evidence="1 2">YoMME</strain>
    </source>
</reference>
<comment type="caution">
    <text evidence="1">The sequence shown here is derived from an EMBL/GenBank/DDBJ whole genome shotgun (WGS) entry which is preliminary data.</text>
</comment>